<dbReference type="EMBL" id="SMLW01000304">
    <property type="protein sequence ID" value="MTI23795.1"/>
    <property type="molecule type" value="Genomic_DNA"/>
</dbReference>
<evidence type="ECO:0000313" key="2">
    <source>
        <dbReference type="Proteomes" id="UP000798808"/>
    </source>
</evidence>
<evidence type="ECO:0000313" key="1">
    <source>
        <dbReference type="EMBL" id="MTI23795.1"/>
    </source>
</evidence>
<reference evidence="1 2" key="1">
    <citation type="submission" date="2019-02" db="EMBL/GenBank/DDBJ databases">
        <authorList>
            <person name="Goldberg S.R."/>
            <person name="Haltli B.A."/>
            <person name="Correa H."/>
            <person name="Russell K.G."/>
        </authorList>
    </citation>
    <scope>NUCLEOTIDE SEQUENCE [LARGE SCALE GENOMIC DNA]</scope>
    <source>
        <strain evidence="1 2">JCM 16186</strain>
    </source>
</reference>
<sequence length="61" mass="7220">MILLRQRSGPFHRIGDRYNTMFGSDHFMGRSAFEDSWMSRTTHTYGEKEKDVKLIVEVKPE</sequence>
<dbReference type="RefSeq" id="WP_155169102.1">
    <property type="nucleotide sequence ID" value="NZ_BAAAFL010000053.1"/>
</dbReference>
<comment type="caution">
    <text evidence="1">The sequence shown here is derived from an EMBL/GenBank/DDBJ whole genome shotgun (WGS) entry which is preliminary data.</text>
</comment>
<organism evidence="1 2">
    <name type="scientific">Fulvivirga kasyanovii</name>
    <dbReference type="NCBI Taxonomy" id="396812"/>
    <lineage>
        <taxon>Bacteria</taxon>
        <taxon>Pseudomonadati</taxon>
        <taxon>Bacteroidota</taxon>
        <taxon>Cytophagia</taxon>
        <taxon>Cytophagales</taxon>
        <taxon>Fulvivirgaceae</taxon>
        <taxon>Fulvivirga</taxon>
    </lineage>
</organism>
<accession>A0ABW9RKP0</accession>
<gene>
    <name evidence="1" type="ORF">E1163_02415</name>
</gene>
<protein>
    <submittedName>
        <fullName evidence="1">Uncharacterized protein</fullName>
    </submittedName>
</protein>
<dbReference type="Proteomes" id="UP000798808">
    <property type="component" value="Unassembled WGS sequence"/>
</dbReference>
<name>A0ABW9RKP0_9BACT</name>
<proteinExistence type="predicted"/>
<keyword evidence="2" id="KW-1185">Reference proteome</keyword>